<reference evidence="1" key="1">
    <citation type="submission" date="2021-06" db="EMBL/GenBank/DDBJ databases">
        <authorList>
            <person name="Hodson N. C."/>
            <person name="Mongue J. A."/>
            <person name="Jaron S. K."/>
        </authorList>
    </citation>
    <scope>NUCLEOTIDE SEQUENCE</scope>
</reference>
<evidence type="ECO:0000313" key="1">
    <source>
        <dbReference type="EMBL" id="CAG7637066.1"/>
    </source>
</evidence>
<evidence type="ECO:0000313" key="2">
    <source>
        <dbReference type="Proteomes" id="UP000708208"/>
    </source>
</evidence>
<comment type="caution">
    <text evidence="1">The sequence shown here is derived from an EMBL/GenBank/DDBJ whole genome shotgun (WGS) entry which is preliminary data.</text>
</comment>
<name>A0A8J2IYD2_9HEXA</name>
<accession>A0A8J2IYD2</accession>
<protein>
    <submittedName>
        <fullName evidence="1">Uncharacterized protein</fullName>
    </submittedName>
</protein>
<organism evidence="1 2">
    <name type="scientific">Allacma fusca</name>
    <dbReference type="NCBI Taxonomy" id="39272"/>
    <lineage>
        <taxon>Eukaryota</taxon>
        <taxon>Metazoa</taxon>
        <taxon>Ecdysozoa</taxon>
        <taxon>Arthropoda</taxon>
        <taxon>Hexapoda</taxon>
        <taxon>Collembola</taxon>
        <taxon>Symphypleona</taxon>
        <taxon>Sminthuridae</taxon>
        <taxon>Allacma</taxon>
    </lineage>
</organism>
<feature type="non-terminal residue" evidence="1">
    <location>
        <position position="74"/>
    </location>
</feature>
<dbReference type="AlphaFoldDB" id="A0A8J2IYD2"/>
<dbReference type="EMBL" id="CAJVCH010001150">
    <property type="protein sequence ID" value="CAG7637066.1"/>
    <property type="molecule type" value="Genomic_DNA"/>
</dbReference>
<proteinExistence type="predicted"/>
<feature type="non-terminal residue" evidence="1">
    <location>
        <position position="1"/>
    </location>
</feature>
<sequence>WEDAEEKKFISSDLLSPPLYALWKRLFPKSMSQLVQSDEDLEIVNYFSATLSSKNTSVYSTDSLEFKKEPLCDL</sequence>
<dbReference type="Proteomes" id="UP000708208">
    <property type="component" value="Unassembled WGS sequence"/>
</dbReference>
<keyword evidence="2" id="KW-1185">Reference proteome</keyword>
<gene>
    <name evidence="1" type="ORF">AFUS01_LOCUS289</name>
</gene>